<gene>
    <name evidence="1" type="ORF">BWK73_37270</name>
</gene>
<name>A0A1Y1QFD3_9GAMM</name>
<dbReference type="InterPro" id="IPR025503">
    <property type="entry name" value="DUF4391"/>
</dbReference>
<dbReference type="Proteomes" id="UP000192491">
    <property type="component" value="Unassembled WGS sequence"/>
</dbReference>
<evidence type="ECO:0000313" key="2">
    <source>
        <dbReference type="Proteomes" id="UP000192491"/>
    </source>
</evidence>
<dbReference type="AlphaFoldDB" id="A0A1Y1QFD3"/>
<accession>A0A1Y1QFD3</accession>
<organism evidence="1 2">
    <name type="scientific">Thiothrix lacustris</name>
    <dbReference type="NCBI Taxonomy" id="525917"/>
    <lineage>
        <taxon>Bacteria</taxon>
        <taxon>Pseudomonadati</taxon>
        <taxon>Pseudomonadota</taxon>
        <taxon>Gammaproteobacteria</taxon>
        <taxon>Thiotrichales</taxon>
        <taxon>Thiotrichaceae</taxon>
        <taxon>Thiothrix</taxon>
    </lineage>
</organism>
<protein>
    <submittedName>
        <fullName evidence="1">Methyl-accepting chemotaxis protein</fullName>
    </submittedName>
</protein>
<reference evidence="1 2" key="1">
    <citation type="submission" date="2017-01" db="EMBL/GenBank/DDBJ databases">
        <title>Novel large sulfur bacteria in the metagenomes of groundwater-fed chemosynthetic microbial mats in the Lake Huron basin.</title>
        <authorList>
            <person name="Sharrar A.M."/>
            <person name="Flood B.E."/>
            <person name="Bailey J.V."/>
            <person name="Jones D.S."/>
            <person name="Biddanda B."/>
            <person name="Ruberg S.A."/>
            <person name="Marcus D.N."/>
            <person name="Dick G.J."/>
        </authorList>
    </citation>
    <scope>NUCLEOTIDE SEQUENCE [LARGE SCALE GENOMIC DNA]</scope>
    <source>
        <strain evidence="1">A8</strain>
    </source>
</reference>
<sequence length="220" mass="24970">MLFQYPPQAAFMRVLPKNKIYEHSKPSAAVREQFVSQVDKIVWQYKLAPETVNLPARAGVPEIQIFAIAQKMPELSEAVLRCIDHAIPFPIIYHLTFDGRTQVKAAYKPPAAVDGGKGLVGEYLESAWQTDAAVVHAELPLALDLGGLYEQLLRRILPLPSRVGESLPAQLERLAQIRQMQAEYRKLEARLHQERQFNRKVALNTQLRRLRSQLEKSLAI</sequence>
<comment type="caution">
    <text evidence="1">The sequence shown here is derived from an EMBL/GenBank/DDBJ whole genome shotgun (WGS) entry which is preliminary data.</text>
</comment>
<dbReference type="EMBL" id="MTEJ01000358">
    <property type="protein sequence ID" value="OQX04109.1"/>
    <property type="molecule type" value="Genomic_DNA"/>
</dbReference>
<evidence type="ECO:0000313" key="1">
    <source>
        <dbReference type="EMBL" id="OQX04109.1"/>
    </source>
</evidence>
<dbReference type="Pfam" id="PF14335">
    <property type="entry name" value="DUF4391"/>
    <property type="match status" value="1"/>
</dbReference>
<proteinExistence type="predicted"/>